<dbReference type="Proteomes" id="UP000816034">
    <property type="component" value="Unassembled WGS sequence"/>
</dbReference>
<reference evidence="2 3" key="1">
    <citation type="journal article" date="2018" name="BMC Genomics">
        <title>The genome of Naegleria lovaniensis, the basis for a comparative approach to unravel pathogenicity factors of the human pathogenic amoeba N. fowleri.</title>
        <authorList>
            <person name="Liechti N."/>
            <person name="Schurch N."/>
            <person name="Bruggmann R."/>
            <person name="Wittwer M."/>
        </authorList>
    </citation>
    <scope>NUCLEOTIDE SEQUENCE [LARGE SCALE GENOMIC DNA]</scope>
    <source>
        <strain evidence="2 3">ATCC 30569</strain>
    </source>
</reference>
<protein>
    <submittedName>
        <fullName evidence="2">Uncharacterized protein</fullName>
    </submittedName>
</protein>
<sequence length="309" mass="34781">MPQNLSWRNKLSSSSNLLTHWAVCLEVGIPSELGAKRKIKGIAAVCKVNGYVQRRALETIVHDIETFASVVVRSCVLIVCEANHHRYLNKFLSCIDKEFSMYDLISFDLIERRRDIGFKIITSVDYNPATGSSDDTTSVPSFQLPHQDQISWDIVKAVLDISELMEQVSDYKSVDSQKEEKEIQISKRTRKHEHVPTASTSKLQRQSGTMKIDSFVLDKSDCSEWPEKAISILLTTTKKNGGMGLPNNVITGVELSVVDLENVADALINSKGDHEAKILSGCKLLHTVELFKVQQAIVRWVFTNLLEYR</sequence>
<evidence type="ECO:0000313" key="3">
    <source>
        <dbReference type="Proteomes" id="UP000816034"/>
    </source>
</evidence>
<accession>A0AA88GFP9</accession>
<dbReference type="RefSeq" id="XP_044543809.1">
    <property type="nucleotide sequence ID" value="XM_044686222.1"/>
</dbReference>
<keyword evidence="3" id="KW-1185">Reference proteome</keyword>
<dbReference type="EMBL" id="PYSW02000044">
    <property type="protein sequence ID" value="KAG2374635.1"/>
    <property type="molecule type" value="Genomic_DNA"/>
</dbReference>
<evidence type="ECO:0000313" key="2">
    <source>
        <dbReference type="EMBL" id="KAG2374635.1"/>
    </source>
</evidence>
<dbReference type="AlphaFoldDB" id="A0AA88GFP9"/>
<gene>
    <name evidence="2" type="ORF">C9374_010654</name>
</gene>
<comment type="caution">
    <text evidence="2">The sequence shown here is derived from an EMBL/GenBank/DDBJ whole genome shotgun (WGS) entry which is preliminary data.</text>
</comment>
<organism evidence="2 3">
    <name type="scientific">Naegleria lovaniensis</name>
    <name type="common">Amoeba</name>
    <dbReference type="NCBI Taxonomy" id="51637"/>
    <lineage>
        <taxon>Eukaryota</taxon>
        <taxon>Discoba</taxon>
        <taxon>Heterolobosea</taxon>
        <taxon>Tetramitia</taxon>
        <taxon>Eutetramitia</taxon>
        <taxon>Vahlkampfiidae</taxon>
        <taxon>Naegleria</taxon>
    </lineage>
</organism>
<feature type="region of interest" description="Disordered" evidence="1">
    <location>
        <begin position="179"/>
        <end position="203"/>
    </location>
</feature>
<name>A0AA88GFP9_NAELO</name>
<dbReference type="GeneID" id="68103108"/>
<proteinExistence type="predicted"/>
<evidence type="ECO:0000256" key="1">
    <source>
        <dbReference type="SAM" id="MobiDB-lite"/>
    </source>
</evidence>